<feature type="region of interest" description="Disordered" evidence="1">
    <location>
        <begin position="1"/>
        <end position="33"/>
    </location>
</feature>
<dbReference type="AlphaFoldDB" id="A0A6J6K872"/>
<protein>
    <submittedName>
        <fullName evidence="2">Unannotated protein</fullName>
    </submittedName>
</protein>
<sequence length="33" mass="3710">MKKARVNPDVHQGGNVIALTQDFHQGLEPRHTD</sequence>
<gene>
    <name evidence="2" type="ORF">UFOPK2158_00850</name>
</gene>
<organism evidence="2">
    <name type="scientific">freshwater metagenome</name>
    <dbReference type="NCBI Taxonomy" id="449393"/>
    <lineage>
        <taxon>unclassified sequences</taxon>
        <taxon>metagenomes</taxon>
        <taxon>ecological metagenomes</taxon>
    </lineage>
</organism>
<name>A0A6J6K872_9ZZZZ</name>
<accession>A0A6J6K872</accession>
<evidence type="ECO:0000313" key="2">
    <source>
        <dbReference type="EMBL" id="CAB4644573.1"/>
    </source>
</evidence>
<dbReference type="EMBL" id="CAEZVY010000082">
    <property type="protein sequence ID" value="CAB4644573.1"/>
    <property type="molecule type" value="Genomic_DNA"/>
</dbReference>
<proteinExistence type="predicted"/>
<reference evidence="2" key="1">
    <citation type="submission" date="2020-05" db="EMBL/GenBank/DDBJ databases">
        <authorList>
            <person name="Chiriac C."/>
            <person name="Salcher M."/>
            <person name="Ghai R."/>
            <person name="Kavagutti S V."/>
        </authorList>
    </citation>
    <scope>NUCLEOTIDE SEQUENCE</scope>
</reference>
<evidence type="ECO:0000256" key="1">
    <source>
        <dbReference type="SAM" id="MobiDB-lite"/>
    </source>
</evidence>